<keyword evidence="1" id="KW-0472">Membrane</keyword>
<reference evidence="2 3" key="1">
    <citation type="journal article" date="2019" name="Emerg. Microbes Infect.">
        <title>Comprehensive subspecies identification of 175 nontuberculous mycobacteria species based on 7547 genomic profiles.</title>
        <authorList>
            <person name="Matsumoto Y."/>
            <person name="Kinjo T."/>
            <person name="Motooka D."/>
            <person name="Nabeya D."/>
            <person name="Jung N."/>
            <person name="Uechi K."/>
            <person name="Horii T."/>
            <person name="Iida T."/>
            <person name="Fujita J."/>
            <person name="Nakamura S."/>
        </authorList>
    </citation>
    <scope>NUCLEOTIDE SEQUENCE [LARGE SCALE GENOMIC DNA]</scope>
    <source>
        <strain evidence="2 3">JCM 6375</strain>
    </source>
</reference>
<feature type="transmembrane region" description="Helical" evidence="1">
    <location>
        <begin position="12"/>
        <end position="34"/>
    </location>
</feature>
<gene>
    <name evidence="2" type="ORF">MMOR_09810</name>
</gene>
<organism evidence="2 3">
    <name type="scientific">Mycolicibacterium moriokaense</name>
    <dbReference type="NCBI Taxonomy" id="39691"/>
    <lineage>
        <taxon>Bacteria</taxon>
        <taxon>Bacillati</taxon>
        <taxon>Actinomycetota</taxon>
        <taxon>Actinomycetes</taxon>
        <taxon>Mycobacteriales</taxon>
        <taxon>Mycobacteriaceae</taxon>
        <taxon>Mycolicibacterium</taxon>
    </lineage>
</organism>
<protein>
    <recommendedName>
        <fullName evidence="4">Mammalian cell entry related domain protein</fullName>
    </recommendedName>
</protein>
<evidence type="ECO:0000313" key="2">
    <source>
        <dbReference type="EMBL" id="BBX00045.1"/>
    </source>
</evidence>
<proteinExistence type="predicted"/>
<keyword evidence="3" id="KW-1185">Reference proteome</keyword>
<sequence length="355" mass="37061">MLLRMSPEAEARAFTIVGVAVALCVAVVGLLVVLEPFNRRPVDQVSMVIDTPYVGQGVSVGTAMMLHGVKVGQVSGISSRPSGGVRLGVDFQAGPTTGLTDAMGIDFRPANYFGVTAINVIPTAGGQVIKDGMTIDLVPRGNFTLETLLSDLKDLTGGVITTQLIEVVERTTRYTDALNPLFETMVIAADAITEVQTVSTAQLLTNATGVSVALPGFVEAASSAVDDFAHSGLTRFLASGPGGAVAGEPISEEFWQSRHVGTLEMVTTSFFAKVGTLVSKHVEDLLPAVQMVQTLSDTVPGVVTPPGVADSLVELRTRLEKLYGGTPEQRALQVHIVLDNIPGVAAPLAAMGVPQ</sequence>
<evidence type="ECO:0000256" key="1">
    <source>
        <dbReference type="SAM" id="Phobius"/>
    </source>
</evidence>
<dbReference type="KEGG" id="mmor:MMOR_09810"/>
<evidence type="ECO:0000313" key="3">
    <source>
        <dbReference type="Proteomes" id="UP000466681"/>
    </source>
</evidence>
<dbReference type="EMBL" id="AP022560">
    <property type="protein sequence ID" value="BBX00045.1"/>
    <property type="molecule type" value="Genomic_DNA"/>
</dbReference>
<keyword evidence="1" id="KW-0812">Transmembrane</keyword>
<keyword evidence="1" id="KW-1133">Transmembrane helix</keyword>
<dbReference type="Proteomes" id="UP000466681">
    <property type="component" value="Chromosome"/>
</dbReference>
<evidence type="ECO:0008006" key="4">
    <source>
        <dbReference type="Google" id="ProtNLM"/>
    </source>
</evidence>
<dbReference type="AlphaFoldDB" id="A0AAD1M591"/>
<name>A0AAD1M591_9MYCO</name>
<accession>A0AAD1M591</accession>